<gene>
    <name evidence="3" type="ORF">BC792_1185</name>
</gene>
<dbReference type="GO" id="GO:0000455">
    <property type="term" value="P:enzyme-directed rRNA pseudouridine synthesis"/>
    <property type="evidence" value="ECO:0007669"/>
    <property type="project" value="TreeGrafter"/>
</dbReference>
<comment type="caution">
    <text evidence="3">The sequence shown here is derived from an EMBL/GenBank/DDBJ whole genome shotgun (WGS) entry which is preliminary data.</text>
</comment>
<proteinExistence type="predicted"/>
<dbReference type="InterPro" id="IPR006145">
    <property type="entry name" value="PsdUridine_synth_RsuA/RluA"/>
</dbReference>
<dbReference type="RefSeq" id="WP_148909418.1">
    <property type="nucleotide sequence ID" value="NZ_VNHX01000018.1"/>
</dbReference>
<evidence type="ECO:0000313" key="4">
    <source>
        <dbReference type="Proteomes" id="UP000325105"/>
    </source>
</evidence>
<dbReference type="EMBL" id="VNHX01000018">
    <property type="protein sequence ID" value="TYP91759.1"/>
    <property type="molecule type" value="Genomic_DNA"/>
</dbReference>
<evidence type="ECO:0000259" key="2">
    <source>
        <dbReference type="Pfam" id="PF00849"/>
    </source>
</evidence>
<reference evidence="3 4" key="1">
    <citation type="submission" date="2019-07" db="EMBL/GenBank/DDBJ databases">
        <title>Genomic Encyclopedia of Archaeal and Bacterial Type Strains, Phase II (KMG-II): from individual species to whole genera.</title>
        <authorList>
            <person name="Goeker M."/>
        </authorList>
    </citation>
    <scope>NUCLEOTIDE SEQUENCE [LARGE SCALE GENOMIC DNA]</scope>
    <source>
        <strain evidence="3 4">DSM 18850</strain>
    </source>
</reference>
<dbReference type="Gene3D" id="3.30.2350.10">
    <property type="entry name" value="Pseudouridine synthase"/>
    <property type="match status" value="1"/>
</dbReference>
<dbReference type="GO" id="GO:0140098">
    <property type="term" value="F:catalytic activity, acting on RNA"/>
    <property type="evidence" value="ECO:0007669"/>
    <property type="project" value="UniProtKB-ARBA"/>
</dbReference>
<dbReference type="Proteomes" id="UP000325105">
    <property type="component" value="Unassembled WGS sequence"/>
</dbReference>
<dbReference type="GO" id="GO:0009982">
    <property type="term" value="F:pseudouridine synthase activity"/>
    <property type="evidence" value="ECO:0007669"/>
    <property type="project" value="InterPro"/>
</dbReference>
<protein>
    <submittedName>
        <fullName evidence="3">tRNA pseudouridine65 synthase</fullName>
    </submittedName>
</protein>
<dbReference type="PANTHER" id="PTHR21600">
    <property type="entry name" value="MITOCHONDRIAL RNA PSEUDOURIDINE SYNTHASE"/>
    <property type="match status" value="1"/>
</dbReference>
<keyword evidence="4" id="KW-1185">Reference proteome</keyword>
<feature type="domain" description="Pseudouridine synthase RsuA/RluA-like" evidence="2">
    <location>
        <begin position="10"/>
        <end position="159"/>
    </location>
</feature>
<dbReference type="InterPro" id="IPR020103">
    <property type="entry name" value="PsdUridine_synth_cat_dom_sf"/>
</dbReference>
<sequence>MLEILYQDTDLIAINKPHGLLVHRSSIASDTSEYALQLLRNQIQQTVYPAHRLDRKTGGVLLFTLNKEMDSLTQQLFAGKDVHKTYWAVVRGYTEDEGTIDYPLRKENGVLQDAVTHFRTLHRTEIPLPFGKHQTSRYSLVEATPITGRMHQIRKHLAHIFHPIIADRPHGCNKQNKLWKDRFQLDTMMLHAKTLAFHHPRTQERIAIHAPLQPDFVRVLTLLNIPL</sequence>
<dbReference type="PANTHER" id="PTHR21600:SF56">
    <property type="entry name" value="TRNA PSEUDOURIDINE SYNTHASE C"/>
    <property type="match status" value="1"/>
</dbReference>
<name>A0A5S5DAW1_9SPHI</name>
<keyword evidence="1" id="KW-0413">Isomerase</keyword>
<dbReference type="AlphaFoldDB" id="A0A5S5DAW1"/>
<evidence type="ECO:0000313" key="3">
    <source>
        <dbReference type="EMBL" id="TYP91759.1"/>
    </source>
</evidence>
<dbReference type="Pfam" id="PF00849">
    <property type="entry name" value="PseudoU_synth_2"/>
    <property type="match status" value="1"/>
</dbReference>
<dbReference type="InterPro" id="IPR050188">
    <property type="entry name" value="RluA_PseudoU_synthase"/>
</dbReference>
<accession>A0A5S5DAW1</accession>
<organism evidence="3 4">
    <name type="scientific">Sphingobacterium allocomposti</name>
    <dbReference type="NCBI Taxonomy" id="415956"/>
    <lineage>
        <taxon>Bacteria</taxon>
        <taxon>Pseudomonadati</taxon>
        <taxon>Bacteroidota</taxon>
        <taxon>Sphingobacteriia</taxon>
        <taxon>Sphingobacteriales</taxon>
        <taxon>Sphingobacteriaceae</taxon>
        <taxon>Sphingobacterium</taxon>
    </lineage>
</organism>
<evidence type="ECO:0000256" key="1">
    <source>
        <dbReference type="ARBA" id="ARBA00023235"/>
    </source>
</evidence>
<dbReference type="GO" id="GO:0003723">
    <property type="term" value="F:RNA binding"/>
    <property type="evidence" value="ECO:0007669"/>
    <property type="project" value="InterPro"/>
</dbReference>
<dbReference type="SUPFAM" id="SSF55120">
    <property type="entry name" value="Pseudouridine synthase"/>
    <property type="match status" value="1"/>
</dbReference>
<dbReference type="OrthoDB" id="9796412at2"/>